<keyword evidence="1" id="KW-0472">Membrane</keyword>
<dbReference type="InterPro" id="IPR052408">
    <property type="entry name" value="Exonuclease_MUT-7-like"/>
</dbReference>
<dbReference type="Pfam" id="PF01612">
    <property type="entry name" value="DNA_pol_A_exo1"/>
    <property type="match status" value="1"/>
</dbReference>
<feature type="domain" description="3'-5' exonuclease" evidence="2">
    <location>
        <begin position="517"/>
        <end position="689"/>
    </location>
</feature>
<feature type="transmembrane region" description="Helical" evidence="1">
    <location>
        <begin position="12"/>
        <end position="32"/>
    </location>
</feature>
<keyword evidence="4" id="KW-1185">Reference proteome</keyword>
<dbReference type="OrthoDB" id="10261556at2759"/>
<dbReference type="InterPro" id="IPR002562">
    <property type="entry name" value="3'-5'_exonuclease_dom"/>
</dbReference>
<dbReference type="GO" id="GO:0006139">
    <property type="term" value="P:nucleobase-containing compound metabolic process"/>
    <property type="evidence" value="ECO:0007669"/>
    <property type="project" value="InterPro"/>
</dbReference>
<dbReference type="PANTHER" id="PTHR47765">
    <property type="entry name" value="3'-5' EXONUCLEASE DOMAIN-CONTAINING PROTEIN"/>
    <property type="match status" value="1"/>
</dbReference>
<keyword evidence="1" id="KW-0812">Transmembrane</keyword>
<reference evidence="3" key="2">
    <citation type="submission" date="2021-04" db="EMBL/GenBank/DDBJ databases">
        <authorList>
            <person name="Podell S."/>
        </authorList>
    </citation>
    <scope>NUCLEOTIDE SEQUENCE</scope>
    <source>
        <strain evidence="3">Hildebrandi</strain>
    </source>
</reference>
<dbReference type="AlphaFoldDB" id="A0A9K3PMP4"/>
<reference evidence="3" key="1">
    <citation type="journal article" date="2021" name="Sci. Rep.">
        <title>Diploid genomic architecture of Nitzschia inconspicua, an elite biomass production diatom.</title>
        <authorList>
            <person name="Oliver A."/>
            <person name="Podell S."/>
            <person name="Pinowska A."/>
            <person name="Traller J.C."/>
            <person name="Smith S.R."/>
            <person name="McClure R."/>
            <person name="Beliaev A."/>
            <person name="Bohutskyi P."/>
            <person name="Hill E.A."/>
            <person name="Rabines A."/>
            <person name="Zheng H."/>
            <person name="Allen L.Z."/>
            <person name="Kuo A."/>
            <person name="Grigoriev I.V."/>
            <person name="Allen A.E."/>
            <person name="Hazlebeck D."/>
            <person name="Allen E.E."/>
        </authorList>
    </citation>
    <scope>NUCLEOTIDE SEQUENCE</scope>
    <source>
        <strain evidence="3">Hildebrandi</strain>
    </source>
</reference>
<gene>
    <name evidence="3" type="ORF">IV203_009026</name>
</gene>
<accession>A0A9K3PMP4</accession>
<keyword evidence="1" id="KW-1133">Transmembrane helix</keyword>
<evidence type="ECO:0000256" key="1">
    <source>
        <dbReference type="SAM" id="Phobius"/>
    </source>
</evidence>
<evidence type="ECO:0000313" key="3">
    <source>
        <dbReference type="EMBL" id="KAG7352978.1"/>
    </source>
</evidence>
<sequence>MTRMKRQHGQSSFWYFLVLFSIIRWSFCFLVHPSNSVRNICQSRIFQRQHEFYSFNNNHHNDDINQSSSSHSKNRDPIYLLDQFVEKVEQLNTKYQQEKSQSSANIGMVIVSRGSISSLPTHQKIQVNIFHSLSISRRHFVTVVAQENASVDVDNKLQGIFPGWDLCEVSSDEDLIALCGFPFATIPPVGVTPWGDCTKGTTTIVLDQTLLSFSNENNHLLLLGNAGYPLWRSLLSIDFLFHQPDIMVAEVTVSRNRGLCSIQSSVNGERTSPSLRSTVDQPSQLYVNKRMPRPYFPIAGPPTNLAQLVTQETDLSNPLDAASVRAVGRIGSIQTRTRNSMTCSLLPPDRLSPFVPKRWPKLSQDERALTVGDDYEYPLPWRSAVDNQPMMVELFLSGKIMPSNFDFQSLQEGQLVQIEGRTNVADRSSLQRWVDDRCLDLVVIECQKLYTDNIQDDPSHQSTDASANCNVPTTLSLVNLSNRTTTTNVVNDVASLTLFEEDLLRQLDCLDKNGSALVGIDCEWQPSQFAVDDHQPQPVLLLQVSFHALHSVHILDFQALLRPLQAKGTKMNDIETQLSVALQLLFRSTPLIKVGYQLTTDLSRMAASYPHISCFQRVDSVLEAGELVKKALQISRQKKSRYITMSLASMISHYLGMSITKDFQLSNWASRPLSSEQIEYAALDAAVVPVLVEKALDSIDAYTVPGENEDPNESTPSTIPVLERFDGDTRLSKEILSWHFLPLQEGRDQKKIEESRAKNMVGPFWIASSSWVTGQSLPVLVD</sequence>
<comment type="caution">
    <text evidence="3">The sequence shown here is derived from an EMBL/GenBank/DDBJ whole genome shotgun (WGS) entry which is preliminary data.</text>
</comment>
<dbReference type="Proteomes" id="UP000693970">
    <property type="component" value="Unassembled WGS sequence"/>
</dbReference>
<name>A0A9K3PMP4_9STRA</name>
<proteinExistence type="predicted"/>
<dbReference type="PANTHER" id="PTHR47765:SF2">
    <property type="entry name" value="EXONUCLEASE MUT-7 HOMOLOG"/>
    <property type="match status" value="1"/>
</dbReference>
<dbReference type="GO" id="GO:0003676">
    <property type="term" value="F:nucleic acid binding"/>
    <property type="evidence" value="ECO:0007669"/>
    <property type="project" value="InterPro"/>
</dbReference>
<dbReference type="GO" id="GO:0008408">
    <property type="term" value="F:3'-5' exonuclease activity"/>
    <property type="evidence" value="ECO:0007669"/>
    <property type="project" value="InterPro"/>
</dbReference>
<dbReference type="EMBL" id="JAGRRH010000017">
    <property type="protein sequence ID" value="KAG7352978.1"/>
    <property type="molecule type" value="Genomic_DNA"/>
</dbReference>
<protein>
    <submittedName>
        <fullName evidence="3">Ribonuclease D</fullName>
    </submittedName>
</protein>
<organism evidence="3 4">
    <name type="scientific">Nitzschia inconspicua</name>
    <dbReference type="NCBI Taxonomy" id="303405"/>
    <lineage>
        <taxon>Eukaryota</taxon>
        <taxon>Sar</taxon>
        <taxon>Stramenopiles</taxon>
        <taxon>Ochrophyta</taxon>
        <taxon>Bacillariophyta</taxon>
        <taxon>Bacillariophyceae</taxon>
        <taxon>Bacillariophycidae</taxon>
        <taxon>Bacillariales</taxon>
        <taxon>Bacillariaceae</taxon>
        <taxon>Nitzschia</taxon>
    </lineage>
</organism>
<evidence type="ECO:0000259" key="2">
    <source>
        <dbReference type="Pfam" id="PF01612"/>
    </source>
</evidence>
<evidence type="ECO:0000313" key="4">
    <source>
        <dbReference type="Proteomes" id="UP000693970"/>
    </source>
</evidence>